<organism evidence="1 2">
    <name type="scientific">Brenneria roseae subsp. americana</name>
    <dbReference type="NCBI Taxonomy" id="1508507"/>
    <lineage>
        <taxon>Bacteria</taxon>
        <taxon>Pseudomonadati</taxon>
        <taxon>Pseudomonadota</taxon>
        <taxon>Gammaproteobacteria</taxon>
        <taxon>Enterobacterales</taxon>
        <taxon>Pectobacteriaceae</taxon>
        <taxon>Brenneria</taxon>
    </lineage>
</organism>
<dbReference type="OrthoDB" id="6627446at2"/>
<protein>
    <recommendedName>
        <fullName evidence="3">Tetratricopeptide repeat protein</fullName>
    </recommendedName>
</protein>
<name>A0A2U1TMU3_9GAMM</name>
<sequence length="244" mass="27736">MSAPIPQPKTNELLAELFPSINAGNNLIDEFTLKRIIREAKKLPNDDQALHVEGLARIISGEVEHGITLCEKAISINPHESVNWSNYLRLLQALFLYNKEFSVISRVPDYSDGWLLSELVSYSVMWCKLDLINVSIDKVKEMRIELNNKDAEYIISLAERYPDDMAYIEKLAGLVMDIAEEEKIPTSSSMVTEDMYGYLAYGFRVKTDDPNYLFYLNDKLADRIIDAGLGRVDSVALFEAEVDE</sequence>
<evidence type="ECO:0000313" key="1">
    <source>
        <dbReference type="EMBL" id="PWC10652.1"/>
    </source>
</evidence>
<gene>
    <name evidence="1" type="ORF">B4923_16150</name>
</gene>
<evidence type="ECO:0000313" key="2">
    <source>
        <dbReference type="Proteomes" id="UP000245138"/>
    </source>
</evidence>
<keyword evidence="2" id="KW-1185">Reference proteome</keyword>
<dbReference type="Proteomes" id="UP000245138">
    <property type="component" value="Unassembled WGS sequence"/>
</dbReference>
<proteinExistence type="predicted"/>
<comment type="caution">
    <text evidence="1">The sequence shown here is derived from an EMBL/GenBank/DDBJ whole genome shotgun (WGS) entry which is preliminary data.</text>
</comment>
<dbReference type="EMBL" id="QDKJ01000013">
    <property type="protein sequence ID" value="PWC10652.1"/>
    <property type="molecule type" value="Genomic_DNA"/>
</dbReference>
<dbReference type="RefSeq" id="WP_109055398.1">
    <property type="nucleotide sequence ID" value="NZ_QDKJ01000013.1"/>
</dbReference>
<accession>A0A2U1TMU3</accession>
<reference evidence="1 2" key="1">
    <citation type="submission" date="2018-04" db="EMBL/GenBank/DDBJ databases">
        <title>Brenneria corticis sp.nov.</title>
        <authorList>
            <person name="Li Y."/>
        </authorList>
    </citation>
    <scope>NUCLEOTIDE SEQUENCE [LARGE SCALE GENOMIC DNA]</scope>
    <source>
        <strain evidence="1 2">LMG 27715</strain>
    </source>
</reference>
<evidence type="ECO:0008006" key="3">
    <source>
        <dbReference type="Google" id="ProtNLM"/>
    </source>
</evidence>
<dbReference type="AlphaFoldDB" id="A0A2U1TMU3"/>